<dbReference type="OrthoDB" id="9803035at2"/>
<evidence type="ECO:0000313" key="6">
    <source>
        <dbReference type="EMBL" id="SCC28183.1"/>
    </source>
</evidence>
<comment type="pathway">
    <text evidence="1">Lipid metabolism.</text>
</comment>
<dbReference type="STRING" id="1335309.GA0116948_105157"/>
<organism evidence="6 7">
    <name type="scientific">Chitinophaga costaii</name>
    <dbReference type="NCBI Taxonomy" id="1335309"/>
    <lineage>
        <taxon>Bacteria</taxon>
        <taxon>Pseudomonadati</taxon>
        <taxon>Bacteroidota</taxon>
        <taxon>Chitinophagia</taxon>
        <taxon>Chitinophagales</taxon>
        <taxon>Chitinophagaceae</taxon>
        <taxon>Chitinophaga</taxon>
    </lineage>
</organism>
<feature type="transmembrane region" description="Helical" evidence="4">
    <location>
        <begin position="12"/>
        <end position="34"/>
    </location>
</feature>
<dbReference type="AlphaFoldDB" id="A0A1C4DA00"/>
<dbReference type="PANTHER" id="PTHR10434:SF11">
    <property type="entry name" value="1-ACYL-SN-GLYCEROL-3-PHOSPHATE ACYLTRANSFERASE"/>
    <property type="match status" value="1"/>
</dbReference>
<evidence type="ECO:0000256" key="1">
    <source>
        <dbReference type="ARBA" id="ARBA00005189"/>
    </source>
</evidence>
<feature type="domain" description="Phospholipid/glycerol acyltransferase" evidence="5">
    <location>
        <begin position="79"/>
        <end position="193"/>
    </location>
</feature>
<proteinExistence type="predicted"/>
<evidence type="ECO:0000259" key="5">
    <source>
        <dbReference type="SMART" id="SM00563"/>
    </source>
</evidence>
<gene>
    <name evidence="6" type="ORF">GA0116948_105157</name>
</gene>
<dbReference type="Proteomes" id="UP000242818">
    <property type="component" value="Unassembled WGS sequence"/>
</dbReference>
<keyword evidence="7" id="KW-1185">Reference proteome</keyword>
<protein>
    <submittedName>
        <fullName evidence="6">1-acyl-sn-glycerol-3-phosphate acyltransferase</fullName>
    </submittedName>
</protein>
<keyword evidence="4" id="KW-1133">Transmembrane helix</keyword>
<keyword evidence="2 6" id="KW-0808">Transferase</keyword>
<dbReference type="CDD" id="cd07989">
    <property type="entry name" value="LPLAT_AGPAT-like"/>
    <property type="match status" value="1"/>
</dbReference>
<accession>A0A1C4DA00</accession>
<keyword evidence="3 6" id="KW-0012">Acyltransferase</keyword>
<dbReference type="PANTHER" id="PTHR10434">
    <property type="entry name" value="1-ACYL-SN-GLYCEROL-3-PHOSPHATE ACYLTRANSFERASE"/>
    <property type="match status" value="1"/>
</dbReference>
<reference evidence="6 7" key="1">
    <citation type="submission" date="2016-08" db="EMBL/GenBank/DDBJ databases">
        <authorList>
            <person name="Seilhamer J.J."/>
        </authorList>
    </citation>
    <scope>NUCLEOTIDE SEQUENCE [LARGE SCALE GENOMIC DNA]</scope>
    <source>
        <strain evidence="6 7">A37T2</strain>
    </source>
</reference>
<keyword evidence="4" id="KW-0472">Membrane</keyword>
<dbReference type="GO" id="GO:0006654">
    <property type="term" value="P:phosphatidic acid biosynthetic process"/>
    <property type="evidence" value="ECO:0007669"/>
    <property type="project" value="TreeGrafter"/>
</dbReference>
<dbReference type="RefSeq" id="WP_089711436.1">
    <property type="nucleotide sequence ID" value="NZ_FMAR01000005.1"/>
</dbReference>
<dbReference type="Pfam" id="PF01553">
    <property type="entry name" value="Acyltransferase"/>
    <property type="match status" value="1"/>
</dbReference>
<evidence type="ECO:0000256" key="2">
    <source>
        <dbReference type="ARBA" id="ARBA00022679"/>
    </source>
</evidence>
<evidence type="ECO:0000256" key="3">
    <source>
        <dbReference type="ARBA" id="ARBA00023315"/>
    </source>
</evidence>
<evidence type="ECO:0000313" key="7">
    <source>
        <dbReference type="Proteomes" id="UP000242818"/>
    </source>
</evidence>
<name>A0A1C4DA00_9BACT</name>
<dbReference type="EMBL" id="FMAR01000005">
    <property type="protein sequence ID" value="SCC28183.1"/>
    <property type="molecule type" value="Genomic_DNA"/>
</dbReference>
<evidence type="ECO:0000256" key="4">
    <source>
        <dbReference type="SAM" id="Phobius"/>
    </source>
</evidence>
<dbReference type="SUPFAM" id="SSF69593">
    <property type="entry name" value="Glycerol-3-phosphate (1)-acyltransferase"/>
    <property type="match status" value="1"/>
</dbReference>
<dbReference type="GO" id="GO:0003841">
    <property type="term" value="F:1-acylglycerol-3-phosphate O-acyltransferase activity"/>
    <property type="evidence" value="ECO:0007669"/>
    <property type="project" value="TreeGrafter"/>
</dbReference>
<sequence length="257" mass="29281">MRFLSKTIRWVYVIWASFWFIGIMLLILPFIIVFSFFGRITGGNVIYYFLWFWSRTWFPLVGMPVQKIYVGGRNDGESLMYAVNHTSYLDAALAVGQVRLPFRPLGKIEMQKIPIFGFIYKHAVVTVDRSSARDRALSVRKMMDMLRQGVSILIFPEGSTNTSGQPLTPFHNGAFKIAIETQTNIKPILFIDNVDRLPEGKGLLALNPGKVRIVYLPVIPVKGLTVADLPALKQQVYEAMETTLRQYHTYPEITVKA</sequence>
<dbReference type="InterPro" id="IPR002123">
    <property type="entry name" value="Plipid/glycerol_acylTrfase"/>
</dbReference>
<dbReference type="SMART" id="SM00563">
    <property type="entry name" value="PlsC"/>
    <property type="match status" value="1"/>
</dbReference>
<keyword evidence="4" id="KW-0812">Transmembrane</keyword>